<dbReference type="AlphaFoldDB" id="A0A4Y3RX07"/>
<proteinExistence type="inferred from homology"/>
<dbReference type="PROSITE" id="PS51904">
    <property type="entry name" value="GLYCOSYL_HYDROL_F25_2"/>
    <property type="match status" value="1"/>
</dbReference>
<dbReference type="InterPro" id="IPR036365">
    <property type="entry name" value="PGBD-like_sf"/>
</dbReference>
<dbReference type="InterPro" id="IPR036366">
    <property type="entry name" value="PGBDSf"/>
</dbReference>
<dbReference type="GO" id="GO:0016052">
    <property type="term" value="P:carbohydrate catabolic process"/>
    <property type="evidence" value="ECO:0007669"/>
    <property type="project" value="TreeGrafter"/>
</dbReference>
<dbReference type="SUPFAM" id="SSF47090">
    <property type="entry name" value="PGBD-like"/>
    <property type="match status" value="2"/>
</dbReference>
<dbReference type="PANTHER" id="PTHR34135:SF2">
    <property type="entry name" value="LYSOZYME"/>
    <property type="match status" value="1"/>
</dbReference>
<dbReference type="EMBL" id="BJMN01000068">
    <property type="protein sequence ID" value="GEB61839.1"/>
    <property type="molecule type" value="Genomic_DNA"/>
</dbReference>
<dbReference type="Proteomes" id="UP000315226">
    <property type="component" value="Unassembled WGS sequence"/>
</dbReference>
<gene>
    <name evidence="2" type="ORF">SGA01_74440</name>
</gene>
<comment type="caution">
    <text evidence="2">The sequence shown here is derived from an EMBL/GenBank/DDBJ whole genome shotgun (WGS) entry which is preliminary data.</text>
</comment>
<evidence type="ECO:0000313" key="3">
    <source>
        <dbReference type="Proteomes" id="UP000315226"/>
    </source>
</evidence>
<dbReference type="CDD" id="cd00599">
    <property type="entry name" value="GH25_muramidase"/>
    <property type="match status" value="1"/>
</dbReference>
<dbReference type="Gene3D" id="3.20.20.80">
    <property type="entry name" value="Glycosidases"/>
    <property type="match status" value="1"/>
</dbReference>
<comment type="similarity">
    <text evidence="1">Belongs to the glycosyl hydrolase 25 family.</text>
</comment>
<organism evidence="2 3">
    <name type="scientific">Streptomyces gardneri</name>
    <dbReference type="NCBI Taxonomy" id="66892"/>
    <lineage>
        <taxon>Bacteria</taxon>
        <taxon>Bacillati</taxon>
        <taxon>Actinomycetota</taxon>
        <taxon>Actinomycetes</taxon>
        <taxon>Kitasatosporales</taxon>
        <taxon>Streptomycetaceae</taxon>
        <taxon>Streptomyces</taxon>
    </lineage>
</organism>
<dbReference type="InterPro" id="IPR017853">
    <property type="entry name" value="GH"/>
</dbReference>
<sequence length="872" mass="90032">MTRTVAGAEQWARQHTTDGGPSGFDNGYNWAEMCQSLMFRACDLSDSRGTAYDAWVASGEGHDDWSAAPRGAFHWWANPGRLRPGHVALDLDGGGTRCLMASSALSGGEDFAPGGYRIGTQSIARYNSLTGLEYLGWTLDNVGARMADLGTPGPGGGSGSYTLTTADQKVLQTLAQRGGYTGVVDGAIGVNGWKGVQTAVRGYGYSGPVDGVPGSATYKAVQELARDGGYSGPIDGALGPNTILGVSRWLAAHPQTTTPPAPGPAPTPSPTDPVYGIDVGTSQANLDFLAARSAGFRFCVVKCGGSNDGTHQPYTAPHYVQQVDAARAAGFLVGHYWMTGWGAASTDAEYFLGRLRDYRPGEPLMVDVEGVDQSPVWTDAQTAQFIDIVKARLGTTPFLYTYSSLLQSKSWPLTIATGAKLWIADYGVAAGSPRIGTAYPSWAIHQFSDEGSVKGVAVDMNQAKPDAFGTAVLPPPGANPVPGGTPAIPLADGVTLQKIAQFGGYTGPIDGVLGPNGWKGVQTLLTRLGLYTGPVDGAPGTNTYKGLQQLAQRGGYTGPVDGIMGPNTYAGLRNYLAQAGGTASVTISTADAKTLQQVAQRGGYTGPVDGAMGVNSWKGVQTVLAQGYYSGPADGVPGPETYKGIQRLAADYGYTGPIDGVPGTNTFAGLRTYLSVTGSGPGPISVANGTILQKIAKGGGYEGPIDGVMGVNSWKGVQTVVRGYGYTGPLDGAPGTNTYKGLQTLATAGGYAGVIDGVMGVNSWKGVQTVMRRFGYGGPIDGLPATNTYAAMQRMAAFGGYTGPVDGVLGSFSWAGIQTCLRGWNYSGLIDGIAGQGTYVAVQRLAQTGGYAGPLDGVPSTNTYAALNTLVT</sequence>
<dbReference type="RefSeq" id="WP_141302454.1">
    <property type="nucleotide sequence ID" value="NZ_BJMN01000068.1"/>
</dbReference>
<dbReference type="Pfam" id="PF01183">
    <property type="entry name" value="Glyco_hydro_25"/>
    <property type="match status" value="1"/>
</dbReference>
<dbReference type="GO" id="GO:0016998">
    <property type="term" value="P:cell wall macromolecule catabolic process"/>
    <property type="evidence" value="ECO:0007669"/>
    <property type="project" value="InterPro"/>
</dbReference>
<dbReference type="PANTHER" id="PTHR34135">
    <property type="entry name" value="LYSOZYME"/>
    <property type="match status" value="1"/>
</dbReference>
<keyword evidence="3" id="KW-1185">Reference proteome</keyword>
<dbReference type="GO" id="GO:0003796">
    <property type="term" value="F:lysozyme activity"/>
    <property type="evidence" value="ECO:0007669"/>
    <property type="project" value="InterPro"/>
</dbReference>
<dbReference type="Gene3D" id="1.10.101.10">
    <property type="entry name" value="PGBD-like superfamily/PGBD"/>
    <property type="match status" value="2"/>
</dbReference>
<dbReference type="SUPFAM" id="SSF51445">
    <property type="entry name" value="(Trans)glycosidases"/>
    <property type="match status" value="1"/>
</dbReference>
<name>A0A4Y3RX07_9ACTN</name>
<reference evidence="2 3" key="1">
    <citation type="submission" date="2019-06" db="EMBL/GenBank/DDBJ databases">
        <title>Whole genome shotgun sequence of Streptomyces gardneri NBRC 12865.</title>
        <authorList>
            <person name="Hosoyama A."/>
            <person name="Uohara A."/>
            <person name="Ohji S."/>
            <person name="Ichikawa N."/>
        </authorList>
    </citation>
    <scope>NUCLEOTIDE SEQUENCE [LARGE SCALE GENOMIC DNA]</scope>
    <source>
        <strain evidence="2 3">NBRC 12865</strain>
    </source>
</reference>
<protein>
    <submittedName>
        <fullName evidence="2">Uncharacterized protein</fullName>
    </submittedName>
</protein>
<evidence type="ECO:0000256" key="1">
    <source>
        <dbReference type="ARBA" id="ARBA00010646"/>
    </source>
</evidence>
<dbReference type="GO" id="GO:0009253">
    <property type="term" value="P:peptidoglycan catabolic process"/>
    <property type="evidence" value="ECO:0007669"/>
    <property type="project" value="InterPro"/>
</dbReference>
<dbReference type="InterPro" id="IPR002053">
    <property type="entry name" value="Glyco_hydro_25"/>
</dbReference>
<evidence type="ECO:0000313" key="2">
    <source>
        <dbReference type="EMBL" id="GEB61839.1"/>
    </source>
</evidence>
<dbReference type="OrthoDB" id="287365at2"/>
<accession>A0A4Y3RX07</accession>